<evidence type="ECO:0000259" key="3">
    <source>
        <dbReference type="PROSITE" id="PS50075"/>
    </source>
</evidence>
<evidence type="ECO:0000313" key="5">
    <source>
        <dbReference type="Proteomes" id="UP001596512"/>
    </source>
</evidence>
<evidence type="ECO:0000256" key="1">
    <source>
        <dbReference type="ARBA" id="ARBA00022450"/>
    </source>
</evidence>
<keyword evidence="1" id="KW-0596">Phosphopantetheine</keyword>
<organism evidence="4 5">
    <name type="scientific">Actinokineospora soli</name>
    <dbReference type="NCBI Taxonomy" id="1048753"/>
    <lineage>
        <taxon>Bacteria</taxon>
        <taxon>Bacillati</taxon>
        <taxon>Actinomycetota</taxon>
        <taxon>Actinomycetes</taxon>
        <taxon>Pseudonocardiales</taxon>
        <taxon>Pseudonocardiaceae</taxon>
        <taxon>Actinokineospora</taxon>
    </lineage>
</organism>
<evidence type="ECO:0000256" key="2">
    <source>
        <dbReference type="ARBA" id="ARBA00022553"/>
    </source>
</evidence>
<protein>
    <submittedName>
        <fullName evidence="4">Acyl carrier protein</fullName>
    </submittedName>
</protein>
<dbReference type="Gene3D" id="1.10.1200.10">
    <property type="entry name" value="ACP-like"/>
    <property type="match status" value="1"/>
</dbReference>
<dbReference type="SUPFAM" id="SSF47336">
    <property type="entry name" value="ACP-like"/>
    <property type="match status" value="1"/>
</dbReference>
<dbReference type="Proteomes" id="UP001596512">
    <property type="component" value="Unassembled WGS sequence"/>
</dbReference>
<comment type="caution">
    <text evidence="4">The sequence shown here is derived from an EMBL/GenBank/DDBJ whole genome shotgun (WGS) entry which is preliminary data.</text>
</comment>
<dbReference type="PROSITE" id="PS00012">
    <property type="entry name" value="PHOSPHOPANTETHEINE"/>
    <property type="match status" value="1"/>
</dbReference>
<dbReference type="InterPro" id="IPR006162">
    <property type="entry name" value="Ppantetheine_attach_site"/>
</dbReference>
<dbReference type="EMBL" id="JBHTEY010000004">
    <property type="protein sequence ID" value="MFC7615760.1"/>
    <property type="molecule type" value="Genomic_DNA"/>
</dbReference>
<keyword evidence="5" id="KW-1185">Reference proteome</keyword>
<keyword evidence="2" id="KW-0597">Phosphoprotein</keyword>
<dbReference type="InterPro" id="IPR036736">
    <property type="entry name" value="ACP-like_sf"/>
</dbReference>
<dbReference type="InterPro" id="IPR009081">
    <property type="entry name" value="PP-bd_ACP"/>
</dbReference>
<name>A0ABW2TRY9_9PSEU</name>
<reference evidence="5" key="1">
    <citation type="journal article" date="2019" name="Int. J. Syst. Evol. Microbiol.">
        <title>The Global Catalogue of Microorganisms (GCM) 10K type strain sequencing project: providing services to taxonomists for standard genome sequencing and annotation.</title>
        <authorList>
            <consortium name="The Broad Institute Genomics Platform"/>
            <consortium name="The Broad Institute Genome Sequencing Center for Infectious Disease"/>
            <person name="Wu L."/>
            <person name="Ma J."/>
        </authorList>
    </citation>
    <scope>NUCLEOTIDE SEQUENCE [LARGE SCALE GENOMIC DNA]</scope>
    <source>
        <strain evidence="5">JCM 17695</strain>
    </source>
</reference>
<feature type="domain" description="Carrier" evidence="3">
    <location>
        <begin position="5"/>
        <end position="85"/>
    </location>
</feature>
<sequence length="85" mass="9119">MTAILPDAQIHSAIVAALSEVVGTELTGVTAETRLFDDLNLDSTSVLGLLMALEDSLDIQVEPENLEQRHLETVGALAEFLAESR</sequence>
<gene>
    <name evidence="4" type="ORF">ACFQV2_21985</name>
</gene>
<dbReference type="Pfam" id="PF00550">
    <property type="entry name" value="PP-binding"/>
    <property type="match status" value="1"/>
</dbReference>
<accession>A0ABW2TRY9</accession>
<dbReference type="PROSITE" id="PS50075">
    <property type="entry name" value="CARRIER"/>
    <property type="match status" value="1"/>
</dbReference>
<proteinExistence type="predicted"/>
<evidence type="ECO:0000313" key="4">
    <source>
        <dbReference type="EMBL" id="MFC7615760.1"/>
    </source>
</evidence>